<dbReference type="EMBL" id="QJKJ01008731">
    <property type="protein sequence ID" value="RDX78832.1"/>
    <property type="molecule type" value="Genomic_DNA"/>
</dbReference>
<keyword evidence="2" id="KW-1185">Reference proteome</keyword>
<sequence>MYISLFVYEESSLPYLLIVGKCLPIWSYWRKQSVQYLMWVLSKPLVLMTSKQQKVSSNKTRIYFSINVPWQVKVQISKELGLQWTNALGKYLEILVLHKRATEDTYQFIVDKVNHRLSASKAK</sequence>
<proteinExistence type="predicted"/>
<dbReference type="STRING" id="157652.A0A371FKP6"/>
<evidence type="ECO:0000313" key="1">
    <source>
        <dbReference type="EMBL" id="RDX78832.1"/>
    </source>
</evidence>
<evidence type="ECO:0000313" key="2">
    <source>
        <dbReference type="Proteomes" id="UP000257109"/>
    </source>
</evidence>
<gene>
    <name evidence="1" type="ORF">CR513_40835</name>
</gene>
<feature type="non-terminal residue" evidence="1">
    <location>
        <position position="1"/>
    </location>
</feature>
<dbReference type="OrthoDB" id="1434716at2759"/>
<reference evidence="1" key="1">
    <citation type="submission" date="2018-05" db="EMBL/GenBank/DDBJ databases">
        <title>Draft genome of Mucuna pruriens seed.</title>
        <authorList>
            <person name="Nnadi N.E."/>
            <person name="Vos R."/>
            <person name="Hasami M.H."/>
            <person name="Devisetty U.K."/>
            <person name="Aguiy J.C."/>
        </authorList>
    </citation>
    <scope>NUCLEOTIDE SEQUENCE [LARGE SCALE GENOMIC DNA]</scope>
    <source>
        <strain evidence="1">JCA_2017</strain>
    </source>
</reference>
<name>A0A371FKP6_MUCPR</name>
<dbReference type="AlphaFoldDB" id="A0A371FKP6"/>
<organism evidence="1 2">
    <name type="scientific">Mucuna pruriens</name>
    <name type="common">Velvet bean</name>
    <name type="synonym">Dolichos pruriens</name>
    <dbReference type="NCBI Taxonomy" id="157652"/>
    <lineage>
        <taxon>Eukaryota</taxon>
        <taxon>Viridiplantae</taxon>
        <taxon>Streptophyta</taxon>
        <taxon>Embryophyta</taxon>
        <taxon>Tracheophyta</taxon>
        <taxon>Spermatophyta</taxon>
        <taxon>Magnoliopsida</taxon>
        <taxon>eudicotyledons</taxon>
        <taxon>Gunneridae</taxon>
        <taxon>Pentapetalae</taxon>
        <taxon>rosids</taxon>
        <taxon>fabids</taxon>
        <taxon>Fabales</taxon>
        <taxon>Fabaceae</taxon>
        <taxon>Papilionoideae</taxon>
        <taxon>50 kb inversion clade</taxon>
        <taxon>NPAAA clade</taxon>
        <taxon>indigoferoid/millettioid clade</taxon>
        <taxon>Phaseoleae</taxon>
        <taxon>Mucuna</taxon>
    </lineage>
</organism>
<comment type="caution">
    <text evidence="1">The sequence shown here is derived from an EMBL/GenBank/DDBJ whole genome shotgun (WGS) entry which is preliminary data.</text>
</comment>
<accession>A0A371FKP6</accession>
<protein>
    <submittedName>
        <fullName evidence="1">Uncharacterized protein</fullName>
    </submittedName>
</protein>
<dbReference type="Proteomes" id="UP000257109">
    <property type="component" value="Unassembled WGS sequence"/>
</dbReference>